<evidence type="ECO:0000313" key="8">
    <source>
        <dbReference type="Proteomes" id="UP000280668"/>
    </source>
</evidence>
<comment type="caution">
    <text evidence="7">The sequence shown here is derived from an EMBL/GenBank/DDBJ whole genome shotgun (WGS) entry which is preliminary data.</text>
</comment>
<dbReference type="GO" id="GO:0006096">
    <property type="term" value="P:glycolytic process"/>
    <property type="evidence" value="ECO:0007669"/>
    <property type="project" value="UniProtKB-KW"/>
</dbReference>
<name>A0A3N2BD42_9MICO</name>
<evidence type="ECO:0000256" key="3">
    <source>
        <dbReference type="ARBA" id="ARBA00022723"/>
    </source>
</evidence>
<reference evidence="7 8" key="1">
    <citation type="submission" date="2018-11" db="EMBL/GenBank/DDBJ databases">
        <title>Sequencing the genomes of 1000 actinobacteria strains.</title>
        <authorList>
            <person name="Klenk H.-P."/>
        </authorList>
    </citation>
    <scope>NUCLEOTIDE SEQUENCE [LARGE SCALE GENOMIC DNA]</scope>
    <source>
        <strain evidence="7 8">DSM 11294</strain>
    </source>
</reference>
<dbReference type="SUPFAM" id="SSF53613">
    <property type="entry name" value="Ribokinase-like"/>
    <property type="match status" value="1"/>
</dbReference>
<sequence length="398" mass="43117">MSQAILLGMGSCVDAEVQWDADALSELASQWQVDAGMGVEHEPVISSTRALVQRIVDCLRRGAGGEWHVDDPVILTQVSAHFATRVSLGGSNVRAAIALDRLGRRSTVHLAHVDDQVRELLPRSVEYLHHESAAPSYPHLIVQYPQGAVIEIGGMTLTAPRANRLIFVHDPANSELRVAPDFGEAAAHARLIMISGFNTIESEDLLRRRIEELIEYLRARPADAMVVYEDAAFHHDERRAVITRRLAAEVDLWSMNEDEVAAYLNMPFDPLDATAVDRAARSLRAHLGVRTVIVHSGEWALAHGDVSGLTPALELGVKAATARYVHGDQWNVTDFRRFPCPGPEDGGAVLADRIEALGGGHTAVVPVPQVQAQDPTTIGLGDTFLGGLLAGLALARDV</sequence>
<protein>
    <submittedName>
        <fullName evidence="7">ADP-dependent phosphofructokinase/glucokinase</fullName>
    </submittedName>
</protein>
<evidence type="ECO:0000256" key="5">
    <source>
        <dbReference type="ARBA" id="ARBA00022842"/>
    </source>
</evidence>
<dbReference type="Gene3D" id="3.30.1110.20">
    <property type="match status" value="1"/>
</dbReference>
<dbReference type="InterPro" id="IPR029056">
    <property type="entry name" value="Ribokinase-like"/>
</dbReference>
<dbReference type="RefSeq" id="WP_123303610.1">
    <property type="nucleotide sequence ID" value="NZ_RKHK01000001.1"/>
</dbReference>
<dbReference type="PANTHER" id="PTHR21208">
    <property type="entry name" value="ADP-DEPENDENT GLUCOKINASE"/>
    <property type="match status" value="1"/>
</dbReference>
<dbReference type="OrthoDB" id="2813007at2"/>
<keyword evidence="4 7" id="KW-0418">Kinase</keyword>
<dbReference type="GO" id="GO:0016773">
    <property type="term" value="F:phosphotransferase activity, alcohol group as acceptor"/>
    <property type="evidence" value="ECO:0007669"/>
    <property type="project" value="InterPro"/>
</dbReference>
<keyword evidence="5" id="KW-0460">Magnesium</keyword>
<keyword evidence="2" id="KW-0808">Transferase</keyword>
<proteinExistence type="predicted"/>
<dbReference type="InterPro" id="IPR007666">
    <property type="entry name" value="ADP_PFK/GK"/>
</dbReference>
<gene>
    <name evidence="7" type="ORF">EDD31_1518</name>
</gene>
<dbReference type="EMBL" id="RKHK01000001">
    <property type="protein sequence ID" value="ROR73152.1"/>
    <property type="molecule type" value="Genomic_DNA"/>
</dbReference>
<dbReference type="Pfam" id="PF04587">
    <property type="entry name" value="ADP_PFK_GK"/>
    <property type="match status" value="1"/>
</dbReference>
<keyword evidence="1" id="KW-0963">Cytoplasm</keyword>
<dbReference type="GO" id="GO:0016301">
    <property type="term" value="F:kinase activity"/>
    <property type="evidence" value="ECO:0007669"/>
    <property type="project" value="UniProtKB-KW"/>
</dbReference>
<evidence type="ECO:0000256" key="4">
    <source>
        <dbReference type="ARBA" id="ARBA00022777"/>
    </source>
</evidence>
<keyword evidence="6" id="KW-0324">Glycolysis</keyword>
<evidence type="ECO:0000256" key="1">
    <source>
        <dbReference type="ARBA" id="ARBA00022490"/>
    </source>
</evidence>
<dbReference type="AlphaFoldDB" id="A0A3N2BD42"/>
<keyword evidence="3" id="KW-0479">Metal-binding</keyword>
<organism evidence="7 8">
    <name type="scientific">Bogoriella caseilytica</name>
    <dbReference type="NCBI Taxonomy" id="56055"/>
    <lineage>
        <taxon>Bacteria</taxon>
        <taxon>Bacillati</taxon>
        <taxon>Actinomycetota</taxon>
        <taxon>Actinomycetes</taxon>
        <taxon>Micrococcales</taxon>
        <taxon>Bogoriellaceae</taxon>
        <taxon>Bogoriella</taxon>
    </lineage>
</organism>
<evidence type="ECO:0000256" key="6">
    <source>
        <dbReference type="ARBA" id="ARBA00023152"/>
    </source>
</evidence>
<dbReference type="PANTHER" id="PTHR21208:SF1">
    <property type="entry name" value="ADP-DEPENDENT GLUCOKINASE"/>
    <property type="match status" value="1"/>
</dbReference>
<dbReference type="Proteomes" id="UP000280668">
    <property type="component" value="Unassembled WGS sequence"/>
</dbReference>
<dbReference type="Gene3D" id="3.40.1190.20">
    <property type="match status" value="1"/>
</dbReference>
<dbReference type="GO" id="GO:0046872">
    <property type="term" value="F:metal ion binding"/>
    <property type="evidence" value="ECO:0007669"/>
    <property type="project" value="UniProtKB-KW"/>
</dbReference>
<evidence type="ECO:0000256" key="2">
    <source>
        <dbReference type="ARBA" id="ARBA00022679"/>
    </source>
</evidence>
<keyword evidence="8" id="KW-1185">Reference proteome</keyword>
<evidence type="ECO:0000313" key="7">
    <source>
        <dbReference type="EMBL" id="ROR73152.1"/>
    </source>
</evidence>
<dbReference type="PROSITE" id="PS51255">
    <property type="entry name" value="ADPK"/>
    <property type="match status" value="1"/>
</dbReference>
<accession>A0A3N2BD42</accession>